<evidence type="ECO:0000313" key="1">
    <source>
        <dbReference type="EMBL" id="EDO62084.1"/>
    </source>
</evidence>
<reference evidence="1 2" key="1">
    <citation type="submission" date="2007-08" db="EMBL/GenBank/DDBJ databases">
        <title>Draft genome sequence of Clostridium leptum (DSM 753).</title>
        <authorList>
            <person name="Sudarsanam P."/>
            <person name="Ley R."/>
            <person name="Guruge J."/>
            <person name="Turnbaugh P.J."/>
            <person name="Mahowald M."/>
            <person name="Liep D."/>
            <person name="Gordon J."/>
        </authorList>
    </citation>
    <scope>NUCLEOTIDE SEQUENCE [LARGE SCALE GENOMIC DNA]</scope>
    <source>
        <strain evidence="1 2">DSM 753</strain>
    </source>
</reference>
<dbReference type="EMBL" id="ABCB02000016">
    <property type="protein sequence ID" value="EDO62084.1"/>
    <property type="molecule type" value="Genomic_DNA"/>
</dbReference>
<accession>A7VQW2</accession>
<reference evidence="1 2" key="2">
    <citation type="submission" date="2007-08" db="EMBL/GenBank/DDBJ databases">
        <authorList>
            <person name="Fulton L."/>
            <person name="Clifton S."/>
            <person name="Fulton B."/>
            <person name="Xu J."/>
            <person name="Minx P."/>
            <person name="Pepin K.H."/>
            <person name="Johnson M."/>
            <person name="Thiruvilangam P."/>
            <person name="Bhonagiri V."/>
            <person name="Nash W.E."/>
            <person name="Wang C."/>
            <person name="Mardis E.R."/>
            <person name="Wilson R.K."/>
        </authorList>
    </citation>
    <scope>NUCLEOTIDE SEQUENCE [LARGE SCALE GENOMIC DNA]</scope>
    <source>
        <strain evidence="1 2">DSM 753</strain>
    </source>
</reference>
<gene>
    <name evidence="1" type="ORF">CLOLEP_00944</name>
</gene>
<sequence length="33" mass="3652">MLILFYKSCLGKAMAAVMAFAKKFKANLQEVGK</sequence>
<name>A7VQW2_9FIRM</name>
<proteinExistence type="predicted"/>
<evidence type="ECO:0000313" key="2">
    <source>
        <dbReference type="Proteomes" id="UP000003490"/>
    </source>
</evidence>
<comment type="caution">
    <text evidence="1">The sequence shown here is derived from an EMBL/GenBank/DDBJ whole genome shotgun (WGS) entry which is preliminary data.</text>
</comment>
<dbReference type="HOGENOM" id="CLU_3381290_0_0_9"/>
<organism evidence="1 2">
    <name type="scientific">[Clostridium] leptum DSM 753</name>
    <dbReference type="NCBI Taxonomy" id="428125"/>
    <lineage>
        <taxon>Bacteria</taxon>
        <taxon>Bacillati</taxon>
        <taxon>Bacillota</taxon>
        <taxon>Clostridia</taxon>
        <taxon>Eubacteriales</taxon>
        <taxon>Oscillospiraceae</taxon>
        <taxon>Oscillospiraceae incertae sedis</taxon>
    </lineage>
</organism>
<dbReference type="AlphaFoldDB" id="A7VQW2"/>
<protein>
    <submittedName>
        <fullName evidence="1">Uncharacterized protein</fullName>
    </submittedName>
</protein>
<dbReference type="Proteomes" id="UP000003490">
    <property type="component" value="Unassembled WGS sequence"/>
</dbReference>